<feature type="compositionally biased region" description="Basic and acidic residues" evidence="1">
    <location>
        <begin position="124"/>
        <end position="154"/>
    </location>
</feature>
<dbReference type="Pfam" id="PF06581">
    <property type="entry name" value="p31comet"/>
    <property type="match status" value="1"/>
</dbReference>
<organism evidence="2 3">
    <name type="scientific">Cyprinus carpio</name>
    <name type="common">Common carp</name>
    <dbReference type="NCBI Taxonomy" id="7962"/>
    <lineage>
        <taxon>Eukaryota</taxon>
        <taxon>Metazoa</taxon>
        <taxon>Chordata</taxon>
        <taxon>Craniata</taxon>
        <taxon>Vertebrata</taxon>
        <taxon>Euteleostomi</taxon>
        <taxon>Actinopterygii</taxon>
        <taxon>Neopterygii</taxon>
        <taxon>Teleostei</taxon>
        <taxon>Ostariophysi</taxon>
        <taxon>Cypriniformes</taxon>
        <taxon>Cyprinidae</taxon>
        <taxon>Cyprininae</taxon>
        <taxon>Cyprinus</taxon>
    </lineage>
</organism>
<accession>A0A8C1YRD4</accession>
<protein>
    <submittedName>
        <fullName evidence="2">MAD2L1 binding protein</fullName>
    </submittedName>
</protein>
<name>A0A8C1YRD4_CYPCA</name>
<dbReference type="InterPro" id="IPR053729">
    <property type="entry name" value="MAD2L1BP_domain_sf"/>
</dbReference>
<evidence type="ECO:0000313" key="2">
    <source>
        <dbReference type="Ensembl" id="ENSCCRP00015024800.1"/>
    </source>
</evidence>
<dbReference type="InterPro" id="IPR009511">
    <property type="entry name" value="MAD1/Cdc20-bound-Mad2-bd"/>
</dbReference>
<feature type="region of interest" description="Disordered" evidence="1">
    <location>
        <begin position="58"/>
        <end position="94"/>
    </location>
</feature>
<sequence>MKKDKIKMRGAFIAFLMISGSRFSHHAVPVGQIQTVEMEEESRRGEFDSANMTVIKHSNTNETSNSSYSNTVIHTDQSTSQEEESKVSSDGENEWNILCPVDDPESSTKPKVGNVCLLDINGEVERDGDPLNQSEDKENKNILTHRRTEQRGDGQDVGCQQIDPLANSSGSQRDCESSRLSANHIDDEEIFRRAREEGRVNVVFPGRITQDGCCRFVCELLKCVLYQRQQMPMTYDQMVFLQKQQHNATQTEDMVNQRSAKTSQGLDWRRCQRTLQDLDEVLANLEALFSLSQVPRVLFMLGGSTILPTELYEVNMEAVAVGAGENCLRTSSCLRQLFRTLFVADLLSDAKSVRLMTTTVMALGHRDCGVTGFKPKVDFKVPTKVKRQVISIASDLEVQKSKTDLGDYIWFQAPVTVKGFCK</sequence>
<dbReference type="PANTHER" id="PTHR15681">
    <property type="entry name" value="MAD2L1-BINDING PROTEIN"/>
    <property type="match status" value="1"/>
</dbReference>
<proteinExistence type="predicted"/>
<dbReference type="Ensembl" id="ENSCCRT00015025701.1">
    <property type="protein sequence ID" value="ENSCCRP00015024800.1"/>
    <property type="gene ID" value="ENSCCRG00015010539.1"/>
</dbReference>
<evidence type="ECO:0000313" key="3">
    <source>
        <dbReference type="Proteomes" id="UP000694700"/>
    </source>
</evidence>
<dbReference type="GO" id="GO:0007096">
    <property type="term" value="P:regulation of exit from mitosis"/>
    <property type="evidence" value="ECO:0007669"/>
    <property type="project" value="InterPro"/>
</dbReference>
<dbReference type="AlphaFoldDB" id="A0A8C1YRD4"/>
<reference evidence="2" key="1">
    <citation type="submission" date="2025-08" db="UniProtKB">
        <authorList>
            <consortium name="Ensembl"/>
        </authorList>
    </citation>
    <scope>IDENTIFICATION</scope>
</reference>
<feature type="compositionally biased region" description="Low complexity" evidence="1">
    <location>
        <begin position="58"/>
        <end position="71"/>
    </location>
</feature>
<dbReference type="GO" id="GO:0005634">
    <property type="term" value="C:nucleus"/>
    <property type="evidence" value="ECO:0007669"/>
    <property type="project" value="InterPro"/>
</dbReference>
<dbReference type="Gene3D" id="3.30.900.20">
    <property type="match status" value="1"/>
</dbReference>
<dbReference type="PANTHER" id="PTHR15681:SF1">
    <property type="entry name" value="MAD2L1-BINDING PROTEIN"/>
    <property type="match status" value="1"/>
</dbReference>
<dbReference type="Proteomes" id="UP000694700">
    <property type="component" value="Unplaced"/>
</dbReference>
<evidence type="ECO:0000256" key="1">
    <source>
        <dbReference type="SAM" id="MobiDB-lite"/>
    </source>
</evidence>
<feature type="region of interest" description="Disordered" evidence="1">
    <location>
        <begin position="124"/>
        <end position="180"/>
    </location>
</feature>